<feature type="transmembrane region" description="Helical" evidence="6">
    <location>
        <begin position="22"/>
        <end position="40"/>
    </location>
</feature>
<dbReference type="AlphaFoldDB" id="A0A820LY78"/>
<evidence type="ECO:0000256" key="4">
    <source>
        <dbReference type="ARBA" id="ARBA00023136"/>
    </source>
</evidence>
<feature type="repeat" description="Solcar" evidence="5">
    <location>
        <begin position="1"/>
        <end position="43"/>
    </location>
</feature>
<comment type="caution">
    <text evidence="7">The sequence shown here is derived from an EMBL/GenBank/DDBJ whole genome shotgun (WGS) entry which is preliminary data.</text>
</comment>
<evidence type="ECO:0000256" key="3">
    <source>
        <dbReference type="ARBA" id="ARBA00022692"/>
    </source>
</evidence>
<keyword evidence="6" id="KW-1133">Transmembrane helix</keyword>
<protein>
    <submittedName>
        <fullName evidence="7">Uncharacterized protein</fullName>
    </submittedName>
</protein>
<dbReference type="InterPro" id="IPR018108">
    <property type="entry name" value="MCP_transmembrane"/>
</dbReference>
<accession>A0A820LY78</accession>
<dbReference type="Gene3D" id="1.50.40.10">
    <property type="entry name" value="Mitochondrial carrier domain"/>
    <property type="match status" value="1"/>
</dbReference>
<feature type="non-terminal residue" evidence="7">
    <location>
        <position position="1"/>
    </location>
</feature>
<dbReference type="GO" id="GO:0016020">
    <property type="term" value="C:membrane"/>
    <property type="evidence" value="ECO:0007669"/>
    <property type="project" value="UniProtKB-SubCell"/>
</dbReference>
<evidence type="ECO:0000256" key="2">
    <source>
        <dbReference type="ARBA" id="ARBA00006375"/>
    </source>
</evidence>
<evidence type="ECO:0000313" key="8">
    <source>
        <dbReference type="Proteomes" id="UP000663868"/>
    </source>
</evidence>
<dbReference type="Proteomes" id="UP000663868">
    <property type="component" value="Unassembled WGS sequence"/>
</dbReference>
<evidence type="ECO:0000313" key="7">
    <source>
        <dbReference type="EMBL" id="CAF4363817.1"/>
    </source>
</evidence>
<keyword evidence="4 5" id="KW-0472">Membrane</keyword>
<dbReference type="InterPro" id="IPR023395">
    <property type="entry name" value="MCP_dom_sf"/>
</dbReference>
<evidence type="ECO:0000256" key="6">
    <source>
        <dbReference type="SAM" id="Phobius"/>
    </source>
</evidence>
<organism evidence="7 8">
    <name type="scientific">Adineta steineri</name>
    <dbReference type="NCBI Taxonomy" id="433720"/>
    <lineage>
        <taxon>Eukaryota</taxon>
        <taxon>Metazoa</taxon>
        <taxon>Spiralia</taxon>
        <taxon>Gnathifera</taxon>
        <taxon>Rotifera</taxon>
        <taxon>Eurotatoria</taxon>
        <taxon>Bdelloidea</taxon>
        <taxon>Adinetida</taxon>
        <taxon>Adinetidae</taxon>
        <taxon>Adineta</taxon>
    </lineage>
</organism>
<sequence length="55" mass="6967">DVFQCIFRQEEILSFWKDFTPYFYRIGAHTILSFIFIEQFNIRYQRRICKNETYM</sequence>
<evidence type="ECO:0000256" key="5">
    <source>
        <dbReference type="PROSITE-ProRule" id="PRU00282"/>
    </source>
</evidence>
<comment type="subcellular location">
    <subcellularLocation>
        <location evidence="1">Membrane</location>
        <topology evidence="1">Multi-pass membrane protein</topology>
    </subcellularLocation>
</comment>
<comment type="similarity">
    <text evidence="2">Belongs to the mitochondrial carrier (TC 2.A.29) family.</text>
</comment>
<evidence type="ECO:0000256" key="1">
    <source>
        <dbReference type="ARBA" id="ARBA00004141"/>
    </source>
</evidence>
<dbReference type="PROSITE" id="PS50920">
    <property type="entry name" value="SOLCAR"/>
    <property type="match status" value="1"/>
</dbReference>
<keyword evidence="3 5" id="KW-0812">Transmembrane</keyword>
<gene>
    <name evidence="7" type="ORF">KXQ929_LOCUS48967</name>
</gene>
<dbReference type="EMBL" id="CAJOBB010020000">
    <property type="protein sequence ID" value="CAF4363817.1"/>
    <property type="molecule type" value="Genomic_DNA"/>
</dbReference>
<reference evidence="7" key="1">
    <citation type="submission" date="2021-02" db="EMBL/GenBank/DDBJ databases">
        <authorList>
            <person name="Nowell W R."/>
        </authorList>
    </citation>
    <scope>NUCLEOTIDE SEQUENCE</scope>
</reference>
<dbReference type="SUPFAM" id="SSF103506">
    <property type="entry name" value="Mitochondrial carrier"/>
    <property type="match status" value="1"/>
</dbReference>
<name>A0A820LY78_9BILA</name>
<proteinExistence type="inferred from homology"/>